<feature type="transmembrane region" description="Helical" evidence="2">
    <location>
        <begin position="115"/>
        <end position="135"/>
    </location>
</feature>
<dbReference type="SUPFAM" id="SSF47413">
    <property type="entry name" value="lambda repressor-like DNA-binding domains"/>
    <property type="match status" value="1"/>
</dbReference>
<keyword evidence="5" id="KW-1185">Reference proteome</keyword>
<evidence type="ECO:0000313" key="5">
    <source>
        <dbReference type="Proteomes" id="UP000290287"/>
    </source>
</evidence>
<reference evidence="4 5" key="1">
    <citation type="submission" date="2017-10" db="EMBL/GenBank/DDBJ databases">
        <title>Nyctiphanis sp. nov., isolated from the stomach of the euphausiid Nyctiphanes simplex (Hansen, 1911) in the Gulf of California.</title>
        <authorList>
            <person name="Gomez-Gil B."/>
            <person name="Aguilar-Mendez M."/>
            <person name="Lopez-Cortes A."/>
            <person name="Gomez-Gutierrez J."/>
            <person name="Roque A."/>
            <person name="Lang E."/>
            <person name="Gonzalez-Castillo A."/>
        </authorList>
    </citation>
    <scope>NUCLEOTIDE SEQUENCE [LARGE SCALE GENOMIC DNA]</scope>
    <source>
        <strain evidence="4 5">CAIM 600</strain>
    </source>
</reference>
<evidence type="ECO:0000259" key="3">
    <source>
        <dbReference type="PROSITE" id="PS50943"/>
    </source>
</evidence>
<dbReference type="InterPro" id="IPR010982">
    <property type="entry name" value="Lambda_DNA-bd_dom_sf"/>
</dbReference>
<dbReference type="InterPro" id="IPR025194">
    <property type="entry name" value="RodZ-like_C"/>
</dbReference>
<gene>
    <name evidence="4" type="ORF">CS022_11530</name>
</gene>
<feature type="compositionally biased region" description="Polar residues" evidence="1">
    <location>
        <begin position="221"/>
        <end position="231"/>
    </location>
</feature>
<protein>
    <submittedName>
        <fullName evidence="4">Cytoskeleton protein RodZ</fullName>
    </submittedName>
</protein>
<dbReference type="AlphaFoldDB" id="A0A4Q0YVW7"/>
<dbReference type="NCBIfam" id="NF008109">
    <property type="entry name" value="PRK10856.1"/>
    <property type="match status" value="1"/>
</dbReference>
<feature type="region of interest" description="Disordered" evidence="1">
    <location>
        <begin position="165"/>
        <end position="231"/>
    </location>
</feature>
<evidence type="ECO:0000313" key="4">
    <source>
        <dbReference type="EMBL" id="RXJ73131.1"/>
    </source>
</evidence>
<name>A0A4Q0YVW7_9GAMM</name>
<evidence type="ECO:0000256" key="2">
    <source>
        <dbReference type="SAM" id="Phobius"/>
    </source>
</evidence>
<dbReference type="RefSeq" id="WP_129122386.1">
    <property type="nucleotide sequence ID" value="NZ_PEIB01000012.1"/>
</dbReference>
<dbReference type="InterPro" id="IPR001387">
    <property type="entry name" value="Cro/C1-type_HTH"/>
</dbReference>
<feature type="compositionally biased region" description="Polar residues" evidence="1">
    <location>
        <begin position="174"/>
        <end position="198"/>
    </location>
</feature>
<accession>A0A4Q0YVW7</accession>
<evidence type="ECO:0000256" key="1">
    <source>
        <dbReference type="SAM" id="MobiDB-lite"/>
    </source>
</evidence>
<dbReference type="PROSITE" id="PS50943">
    <property type="entry name" value="HTH_CROC1"/>
    <property type="match status" value="1"/>
</dbReference>
<feature type="compositionally biased region" description="Low complexity" evidence="1">
    <location>
        <begin position="199"/>
        <end position="211"/>
    </location>
</feature>
<dbReference type="OrthoDB" id="9790252at2"/>
<dbReference type="InterPro" id="IPR050400">
    <property type="entry name" value="Bact_Cytoskel_RodZ"/>
</dbReference>
<dbReference type="Pfam" id="PF13464">
    <property type="entry name" value="RodZ_C"/>
    <property type="match status" value="1"/>
</dbReference>
<dbReference type="EMBL" id="PEIB01000012">
    <property type="protein sequence ID" value="RXJ73131.1"/>
    <property type="molecule type" value="Genomic_DNA"/>
</dbReference>
<sequence>MNTEQTENNEIDLDVSNPGTVLKKARESMGLSVKDVADRLRLRVKVIEDLESNTDTDNQIPTFTRGYIRSYSKLLGLDADQLLSGFVVDDAAEPDVQQMQSFSRKTKIEKSDTHLMTLTWVILIVVVGLSAYWWWQDQNSKAEQAEPEIIDDSVSQVEPDLTQLSVTPADDTQPETQGEETTSQSVAEVTTEQNSTMEDATASVSASSDVSSNEEKESIETDVTPSVETTDPINTASAATANNENNAVDSAVETPTLSKVLMAFSADCWIDVRDGSGKRLATGIKSSGDSLELSGTPPFKFVLGAPTAVKLTYKGESVDMSKFPSGKVARFSLPK</sequence>
<dbReference type="Gene3D" id="1.10.260.40">
    <property type="entry name" value="lambda repressor-like DNA-binding domains"/>
    <property type="match status" value="1"/>
</dbReference>
<keyword evidence="2" id="KW-0472">Membrane</keyword>
<proteinExistence type="predicted"/>
<keyword evidence="2" id="KW-1133">Transmembrane helix</keyword>
<organism evidence="4 5">
    <name type="scientific">Veronia nyctiphanis</name>
    <dbReference type="NCBI Taxonomy" id="1278244"/>
    <lineage>
        <taxon>Bacteria</taxon>
        <taxon>Pseudomonadati</taxon>
        <taxon>Pseudomonadota</taxon>
        <taxon>Gammaproteobacteria</taxon>
        <taxon>Vibrionales</taxon>
        <taxon>Vibrionaceae</taxon>
        <taxon>Veronia</taxon>
    </lineage>
</organism>
<dbReference type="SMART" id="SM00530">
    <property type="entry name" value="HTH_XRE"/>
    <property type="match status" value="1"/>
</dbReference>
<dbReference type="PANTHER" id="PTHR34475:SF1">
    <property type="entry name" value="CYTOSKELETON PROTEIN RODZ"/>
    <property type="match status" value="1"/>
</dbReference>
<keyword evidence="2" id="KW-0812">Transmembrane</keyword>
<dbReference type="CDD" id="cd00093">
    <property type="entry name" value="HTH_XRE"/>
    <property type="match status" value="1"/>
</dbReference>
<dbReference type="Pfam" id="PF13413">
    <property type="entry name" value="HTH_25"/>
    <property type="match status" value="1"/>
</dbReference>
<dbReference type="GO" id="GO:0003677">
    <property type="term" value="F:DNA binding"/>
    <property type="evidence" value="ECO:0007669"/>
    <property type="project" value="InterPro"/>
</dbReference>
<dbReference type="Proteomes" id="UP000290287">
    <property type="component" value="Unassembled WGS sequence"/>
</dbReference>
<comment type="caution">
    <text evidence="4">The sequence shown here is derived from an EMBL/GenBank/DDBJ whole genome shotgun (WGS) entry which is preliminary data.</text>
</comment>
<feature type="domain" description="HTH cro/C1-type" evidence="3">
    <location>
        <begin position="22"/>
        <end position="82"/>
    </location>
</feature>
<dbReference type="PANTHER" id="PTHR34475">
    <property type="match status" value="1"/>
</dbReference>